<dbReference type="GO" id="GO:0048565">
    <property type="term" value="P:digestive tract development"/>
    <property type="evidence" value="ECO:0007669"/>
    <property type="project" value="UniProtKB-ARBA"/>
</dbReference>
<dbReference type="PROSITE" id="PS00022">
    <property type="entry name" value="EGF_1"/>
    <property type="match status" value="3"/>
</dbReference>
<dbReference type="InterPro" id="IPR015919">
    <property type="entry name" value="Cadherin-like_sf"/>
</dbReference>
<dbReference type="FunFam" id="2.60.40.60:FF:000058">
    <property type="entry name" value="FAT atypical cadherin 3"/>
    <property type="match status" value="1"/>
</dbReference>
<evidence type="ECO:0000256" key="10">
    <source>
        <dbReference type="ARBA" id="ARBA00023157"/>
    </source>
</evidence>
<feature type="domain" description="Laminin G" evidence="16">
    <location>
        <begin position="977"/>
        <end position="1198"/>
    </location>
</feature>
<dbReference type="Pfam" id="PF00008">
    <property type="entry name" value="EGF"/>
    <property type="match status" value="2"/>
</dbReference>
<dbReference type="InterPro" id="IPR002126">
    <property type="entry name" value="Cadherin-like_dom"/>
</dbReference>
<evidence type="ECO:0000256" key="13">
    <source>
        <dbReference type="PROSITE-ProRule" id="PRU00076"/>
    </source>
</evidence>
<dbReference type="GO" id="GO:0048056">
    <property type="term" value="P:R3/R4 cell differentiation"/>
    <property type="evidence" value="ECO:0007669"/>
    <property type="project" value="UniProtKB-ARBA"/>
</dbReference>
<dbReference type="GO" id="GO:0008104">
    <property type="term" value="P:intracellular protein localization"/>
    <property type="evidence" value="ECO:0007669"/>
    <property type="project" value="UniProtKB-ARBA"/>
</dbReference>
<keyword evidence="4" id="KW-0732">Signal</keyword>
<dbReference type="SMART" id="SM00282">
    <property type="entry name" value="LamG"/>
    <property type="match status" value="2"/>
</dbReference>
<feature type="disulfide bond" evidence="13">
    <location>
        <begin position="1499"/>
        <end position="1508"/>
    </location>
</feature>
<gene>
    <name evidence="19" type="ORF">O3P69_008587</name>
</gene>
<dbReference type="InterPro" id="IPR001791">
    <property type="entry name" value="Laminin_G"/>
</dbReference>
<evidence type="ECO:0000259" key="16">
    <source>
        <dbReference type="PROSITE" id="PS50025"/>
    </source>
</evidence>
<dbReference type="FunFam" id="2.10.25.10:FF:000012">
    <property type="entry name" value="Delta-like protein"/>
    <property type="match status" value="1"/>
</dbReference>
<evidence type="ECO:0000256" key="3">
    <source>
        <dbReference type="ARBA" id="ARBA00022692"/>
    </source>
</evidence>
<feature type="disulfide bond" evidence="13">
    <location>
        <begin position="1227"/>
        <end position="1236"/>
    </location>
</feature>
<dbReference type="GO" id="GO:0005886">
    <property type="term" value="C:plasma membrane"/>
    <property type="evidence" value="ECO:0007669"/>
    <property type="project" value="InterPro"/>
</dbReference>
<dbReference type="SUPFAM" id="SSF57184">
    <property type="entry name" value="Growth factor receptor domain"/>
    <property type="match status" value="1"/>
</dbReference>
<dbReference type="GO" id="GO:0050769">
    <property type="term" value="P:positive regulation of neurogenesis"/>
    <property type="evidence" value="ECO:0007669"/>
    <property type="project" value="UniProtKB-ARBA"/>
</dbReference>
<dbReference type="Gene3D" id="2.10.25.10">
    <property type="entry name" value="Laminin"/>
    <property type="match status" value="3"/>
</dbReference>
<organism evidence="19 20">
    <name type="scientific">Scylla paramamosain</name>
    <name type="common">Mud crab</name>
    <dbReference type="NCBI Taxonomy" id="85552"/>
    <lineage>
        <taxon>Eukaryota</taxon>
        <taxon>Metazoa</taxon>
        <taxon>Ecdysozoa</taxon>
        <taxon>Arthropoda</taxon>
        <taxon>Crustacea</taxon>
        <taxon>Multicrustacea</taxon>
        <taxon>Malacostraca</taxon>
        <taxon>Eumalacostraca</taxon>
        <taxon>Eucarida</taxon>
        <taxon>Decapoda</taxon>
        <taxon>Pleocyemata</taxon>
        <taxon>Brachyura</taxon>
        <taxon>Eubrachyura</taxon>
        <taxon>Portunoidea</taxon>
        <taxon>Portunidae</taxon>
        <taxon>Portuninae</taxon>
        <taxon>Scylla</taxon>
    </lineage>
</organism>
<dbReference type="EMBL" id="JARAKH010000049">
    <property type="protein sequence ID" value="KAK8375957.1"/>
    <property type="molecule type" value="Genomic_DNA"/>
</dbReference>
<dbReference type="FunFam" id="2.60.40.60:FF:000039">
    <property type="entry name" value="FAT atypical cadherin 3"/>
    <property type="match status" value="1"/>
</dbReference>
<feature type="domain" description="EGF-like" evidence="17">
    <location>
        <begin position="1199"/>
        <end position="1237"/>
    </location>
</feature>
<dbReference type="Pfam" id="PF00028">
    <property type="entry name" value="Cadherin"/>
    <property type="match status" value="4"/>
</dbReference>
<sequence length="1605" mass="173815">MDPARLLQIITNSTWMVTKLVGGGPVEFEQPQYVVEVAENTVADPLLRLTTRPLTHGERIEFSIKEGNEQGLFSVDSTSGLLSLVQPLDYEEQDQYELVVQATVGESSSEATVLVRVTDQNDHAPAFPRTLHETQITEEDDRHLPKTILTVTADDEDAGKYGHVSYRLEGEGVTHDASSSFAVNPSTGAILLLKPLDRDPPHGRSQWRLLVTASDGELEDATAVHVNLKDVNDNAPYFLEATINATITENTPRGASVAQVSALDNDDHWEGHNARLVYSLEKNVIDENSGRPIFAVNSERGLIKTALCCLDREKTPRYVIQVVATDGGGLKGTGTVLVEVQDVNDVSPKFSQTEWDLEVPESPSPSSVLATLTVLDPDITNTFAFRVVEGSGRGSTMFSVGSRPNGEAAGDLRALVPLDYEDPEHRQGFRFQVQVTDMGDAGWEQEDHVDEAWVNLRLVDANDNAPTFSSNHAHLTLPEDTPTGTLLASFTAHDEDGGGEGRIEYSIDPVSDPGRLFLVDETGSVRLVGELDRETASAHTLLILAMDDGTPRRTATATLMLNVTDVNDNPPYLKDPWEVQVQENSAPQVVAVARLGDPDDWRQGHGPPFSIHLDPLAPPHTQTTLKVDLNKHGDEGRGVGVVSTRVPLDREQRRVLLVPLVVADAGSPPLSATVTLTLHVADLNDNPMLPATKTVAALTIQPQSPEVPLGRVYVKDPDDWDAAAKSYAWRDASRHLSSFVLNTSTGELTMRHGTPDGRYDLGFTVSDAYQSQSGVEANVSVEVKSLSHAEVMSSVPLTLATHPYRVVRTRAEEGSSILQQVMRAVRAWVRGAVRIVAVQGVGHHSSRVWLSSPADQNLHHTLLLHRDEISKASGVGITHVGVGTCQEASHRNCEGGCWVRMSLDDGFTLIDANTSAVVGPQLGVHMGCGCASDTGPPTCTPHTCLNGGRCLPTPNGARCVCPHHTTGARCKVLARHFKKDPDESGGWAWVPSLPSCEEVHISLEVLTRSKDATLLYSGPDHLPPLPGATSDVMMLELRNGRPSLVLDLGAGPVVLTLNTSYSLADYVWHRLDLIWKDEQVQVIVDLCGGGSLEDQPATPRKSSVHDANFTTSTFSPSPPDAHSCRGSAKLPRGARLLNVGQPLQVGGMAHPAPAHALYGWPEPLLALPLHGCVRNLRINGQIMDLGHGILSQGSSPGCPAAECSESGLTCGLHSRCRGSPGDLRCECQPGWSGQDCNTATTPATFQVNSYVKLALSFTPLAYSTSLQLRFRTRRRRGELVVLSSQHGRDRLALQLVRGRLCLILHLHPEDPRSLCLTRAALTDGRWHSVEAYRHGSVTVLLVDDGDGDLYNASLSMDGRQVLEVDKQEGVHVGGSPEYVGVSVFKIHGDYHEGCVDDIRISGRRMPLPPAVNNTPWGQVSLYQRVEQDCDAPPACANVTCRPPLTCVDTWRSHYCGCGDGRKLASGRGTCEDVNECVWQPCLNGGSCFNKHAVGYVCECPSGFGGDQCHIPDATHTTLRLSLGALAAVLVWCAFLLLVVGAVLLHQHHSRSTFRRGEAQMKESAVNGKGTSSPPRRRAPSLLELQLLKPPRANGQPCLEQRTQDR</sequence>
<feature type="domain" description="Cadherin" evidence="18">
    <location>
        <begin position="239"/>
        <end position="350"/>
    </location>
</feature>
<feature type="transmembrane region" description="Helical" evidence="15">
    <location>
        <begin position="1520"/>
        <end position="1544"/>
    </location>
</feature>
<evidence type="ECO:0000259" key="18">
    <source>
        <dbReference type="PROSITE" id="PS50268"/>
    </source>
</evidence>
<dbReference type="FunFam" id="2.60.40.60:FF:000032">
    <property type="entry name" value="FAT atypical cadherin 1"/>
    <property type="match status" value="1"/>
</dbReference>
<dbReference type="InterPro" id="IPR020894">
    <property type="entry name" value="Cadherin_CS"/>
</dbReference>
<dbReference type="PRINTS" id="PR00205">
    <property type="entry name" value="CADHERIN"/>
</dbReference>
<feature type="domain" description="Cadherin" evidence="18">
    <location>
        <begin position="573"/>
        <end position="692"/>
    </location>
</feature>
<dbReference type="GO" id="GO:0007431">
    <property type="term" value="P:salivary gland development"/>
    <property type="evidence" value="ECO:0007669"/>
    <property type="project" value="UniProtKB-ARBA"/>
</dbReference>
<evidence type="ECO:0000256" key="6">
    <source>
        <dbReference type="ARBA" id="ARBA00022837"/>
    </source>
</evidence>
<evidence type="ECO:0000256" key="8">
    <source>
        <dbReference type="ARBA" id="ARBA00022989"/>
    </source>
</evidence>
<evidence type="ECO:0000256" key="14">
    <source>
        <dbReference type="SAM" id="MobiDB-lite"/>
    </source>
</evidence>
<keyword evidence="8 15" id="KW-1133">Transmembrane helix</keyword>
<comment type="caution">
    <text evidence="13">Lacks conserved residue(s) required for the propagation of feature annotation.</text>
</comment>
<dbReference type="Pfam" id="PF02210">
    <property type="entry name" value="Laminin_G_2"/>
    <property type="match status" value="2"/>
</dbReference>
<dbReference type="InterPro" id="IPR009030">
    <property type="entry name" value="Growth_fac_rcpt_cys_sf"/>
</dbReference>
<evidence type="ECO:0000313" key="19">
    <source>
        <dbReference type="EMBL" id="KAK8375958.1"/>
    </source>
</evidence>
<evidence type="ECO:0000256" key="5">
    <source>
        <dbReference type="ARBA" id="ARBA00022737"/>
    </source>
</evidence>
<evidence type="ECO:0000256" key="2">
    <source>
        <dbReference type="ARBA" id="ARBA00022536"/>
    </source>
</evidence>
<dbReference type="PROSITE" id="PS50026">
    <property type="entry name" value="EGF_3"/>
    <property type="match status" value="3"/>
</dbReference>
<dbReference type="SMART" id="SM00112">
    <property type="entry name" value="CA"/>
    <property type="match status" value="6"/>
</dbReference>
<dbReference type="GO" id="GO:0007156">
    <property type="term" value="P:homophilic cell adhesion via plasma membrane adhesion molecules"/>
    <property type="evidence" value="ECO:0007669"/>
    <property type="project" value="InterPro"/>
</dbReference>
<keyword evidence="6 12" id="KW-0106">Calcium</keyword>
<keyword evidence="2 13" id="KW-0245">EGF-like domain</keyword>
<dbReference type="GO" id="GO:0007424">
    <property type="term" value="P:open tracheal system development"/>
    <property type="evidence" value="ECO:0007669"/>
    <property type="project" value="UniProtKB-ARBA"/>
</dbReference>
<evidence type="ECO:0000256" key="4">
    <source>
        <dbReference type="ARBA" id="ARBA00022729"/>
    </source>
</evidence>
<keyword evidence="5" id="KW-0677">Repeat</keyword>
<evidence type="ECO:0000256" key="7">
    <source>
        <dbReference type="ARBA" id="ARBA00022889"/>
    </source>
</evidence>
<feature type="domain" description="Laminin G" evidence="16">
    <location>
        <begin position="1240"/>
        <end position="1429"/>
    </location>
</feature>
<feature type="domain" description="Cadherin" evidence="18">
    <location>
        <begin position="29"/>
        <end position="127"/>
    </location>
</feature>
<evidence type="ECO:0000313" key="20">
    <source>
        <dbReference type="Proteomes" id="UP001487740"/>
    </source>
</evidence>
<keyword evidence="20" id="KW-1185">Reference proteome</keyword>
<accession>A0AAW0SKS8</accession>
<dbReference type="PROSITE" id="PS01186">
    <property type="entry name" value="EGF_2"/>
    <property type="match status" value="2"/>
</dbReference>
<dbReference type="GO" id="GO:0005509">
    <property type="term" value="F:calcium ion binding"/>
    <property type="evidence" value="ECO:0007669"/>
    <property type="project" value="UniProtKB-UniRule"/>
</dbReference>
<dbReference type="SUPFAM" id="SSF49899">
    <property type="entry name" value="Concanavalin A-like lectins/glucanases"/>
    <property type="match status" value="2"/>
</dbReference>
<keyword evidence="11" id="KW-0325">Glycoprotein</keyword>
<dbReference type="InterPro" id="IPR050174">
    <property type="entry name" value="Protocadherin/Cadherin-CA"/>
</dbReference>
<feature type="domain" description="Cadherin" evidence="18">
    <location>
        <begin position="128"/>
        <end position="238"/>
    </location>
</feature>
<dbReference type="CDD" id="cd00110">
    <property type="entry name" value="LamG"/>
    <property type="match status" value="2"/>
</dbReference>
<proteinExistence type="predicted"/>
<dbReference type="InterPro" id="IPR001881">
    <property type="entry name" value="EGF-like_Ca-bd_dom"/>
</dbReference>
<evidence type="ECO:0000256" key="15">
    <source>
        <dbReference type="SAM" id="Phobius"/>
    </source>
</evidence>
<reference evidence="19 20" key="1">
    <citation type="submission" date="2023-03" db="EMBL/GenBank/DDBJ databases">
        <title>High-quality genome of Scylla paramamosain provides insights in environmental adaptation.</title>
        <authorList>
            <person name="Zhang L."/>
        </authorList>
    </citation>
    <scope>NUCLEOTIDE SEQUENCE [LARGE SCALE GENOMIC DNA]</scope>
    <source>
        <strain evidence="19">LZ_2023a</strain>
        <tissue evidence="19">Muscle</tissue>
    </source>
</reference>
<dbReference type="SUPFAM" id="SSF49313">
    <property type="entry name" value="Cadherin-like"/>
    <property type="match status" value="7"/>
</dbReference>
<dbReference type="PROSITE" id="PS00232">
    <property type="entry name" value="CADHERIN_1"/>
    <property type="match status" value="3"/>
</dbReference>
<evidence type="ECO:0000256" key="1">
    <source>
        <dbReference type="ARBA" id="ARBA00004167"/>
    </source>
</evidence>
<keyword evidence="7" id="KW-0130">Cell adhesion</keyword>
<dbReference type="PANTHER" id="PTHR24028">
    <property type="entry name" value="CADHERIN-87A"/>
    <property type="match status" value="1"/>
</dbReference>
<evidence type="ECO:0000256" key="12">
    <source>
        <dbReference type="PROSITE-ProRule" id="PRU00043"/>
    </source>
</evidence>
<dbReference type="PROSITE" id="PS50268">
    <property type="entry name" value="CADHERIN_2"/>
    <property type="match status" value="6"/>
</dbReference>
<feature type="domain" description="EGF-like" evidence="17">
    <location>
        <begin position="935"/>
        <end position="971"/>
    </location>
</feature>
<feature type="region of interest" description="Disordered" evidence="14">
    <location>
        <begin position="1554"/>
        <end position="1605"/>
    </location>
</feature>
<dbReference type="PROSITE" id="PS50025">
    <property type="entry name" value="LAM_G_DOMAIN"/>
    <property type="match status" value="2"/>
</dbReference>
<dbReference type="GO" id="GO:0035239">
    <property type="term" value="P:tube morphogenesis"/>
    <property type="evidence" value="ECO:0007669"/>
    <property type="project" value="UniProtKB-ARBA"/>
</dbReference>
<comment type="subcellular location">
    <subcellularLocation>
        <location evidence="1">Membrane</location>
        <topology evidence="1">Single-pass membrane protein</topology>
    </subcellularLocation>
</comment>
<dbReference type="InterPro" id="IPR013320">
    <property type="entry name" value="ConA-like_dom_sf"/>
</dbReference>
<protein>
    <submittedName>
        <fullName evidence="19">Uncharacterized protein</fullName>
    </submittedName>
</protein>
<evidence type="ECO:0000256" key="11">
    <source>
        <dbReference type="ARBA" id="ARBA00023180"/>
    </source>
</evidence>
<feature type="domain" description="Cadherin" evidence="18">
    <location>
        <begin position="469"/>
        <end position="573"/>
    </location>
</feature>
<name>A0AAW0SKS8_SCYPA</name>
<keyword evidence="10 13" id="KW-1015">Disulfide bond</keyword>
<dbReference type="CDD" id="cd00054">
    <property type="entry name" value="EGF_CA"/>
    <property type="match status" value="3"/>
</dbReference>
<keyword evidence="9 15" id="KW-0472">Membrane</keyword>
<feature type="disulfide bond" evidence="13">
    <location>
        <begin position="961"/>
        <end position="970"/>
    </location>
</feature>
<dbReference type="Gene3D" id="2.60.40.60">
    <property type="entry name" value="Cadherins"/>
    <property type="match status" value="6"/>
</dbReference>
<dbReference type="InterPro" id="IPR000742">
    <property type="entry name" value="EGF"/>
</dbReference>
<dbReference type="FunFam" id="2.60.40.60:FF:000112">
    <property type="entry name" value="neural-cadherin isoform X1"/>
    <property type="match status" value="1"/>
</dbReference>
<dbReference type="GO" id="GO:0048589">
    <property type="term" value="P:developmental growth"/>
    <property type="evidence" value="ECO:0007669"/>
    <property type="project" value="UniProtKB-ARBA"/>
</dbReference>
<feature type="domain" description="Cadherin" evidence="18">
    <location>
        <begin position="351"/>
        <end position="468"/>
    </location>
</feature>
<dbReference type="Proteomes" id="UP001487740">
    <property type="component" value="Unassembled WGS sequence"/>
</dbReference>
<feature type="domain" description="EGF-like" evidence="17">
    <location>
        <begin position="1472"/>
        <end position="1509"/>
    </location>
</feature>
<evidence type="ECO:0000259" key="17">
    <source>
        <dbReference type="PROSITE" id="PS50026"/>
    </source>
</evidence>
<dbReference type="SMART" id="SM00181">
    <property type="entry name" value="EGF"/>
    <property type="match status" value="4"/>
</dbReference>
<comment type="caution">
    <text evidence="19">The sequence shown here is derived from an EMBL/GenBank/DDBJ whole genome shotgun (WGS) entry which is preliminary data.</text>
</comment>
<dbReference type="GO" id="GO:0098858">
    <property type="term" value="C:actin-based cell projection"/>
    <property type="evidence" value="ECO:0007669"/>
    <property type="project" value="UniProtKB-ARBA"/>
</dbReference>
<keyword evidence="3 15" id="KW-0812">Transmembrane</keyword>
<dbReference type="CDD" id="cd11304">
    <property type="entry name" value="Cadherin_repeat"/>
    <property type="match status" value="6"/>
</dbReference>
<dbReference type="EMBL" id="JARAKH010000049">
    <property type="protein sequence ID" value="KAK8375958.1"/>
    <property type="molecule type" value="Genomic_DNA"/>
</dbReference>
<dbReference type="GO" id="GO:0016318">
    <property type="term" value="P:ommatidial rotation"/>
    <property type="evidence" value="ECO:0007669"/>
    <property type="project" value="UniProtKB-ARBA"/>
</dbReference>
<dbReference type="Gene3D" id="2.60.120.200">
    <property type="match status" value="2"/>
</dbReference>
<evidence type="ECO:0000256" key="9">
    <source>
        <dbReference type="ARBA" id="ARBA00023136"/>
    </source>
</evidence>
<dbReference type="SMART" id="SM00179">
    <property type="entry name" value="EGF_CA"/>
    <property type="match status" value="3"/>
</dbReference>
<dbReference type="PANTHER" id="PTHR24028:SF328">
    <property type="entry name" value="CADHERIN-3"/>
    <property type="match status" value="1"/>
</dbReference>